<proteinExistence type="predicted"/>
<accession>D7G3F0</accession>
<dbReference type="AlphaFoldDB" id="D7G3F0"/>
<dbReference type="OrthoDB" id="10313009at2759"/>
<evidence type="ECO:0000256" key="1">
    <source>
        <dbReference type="SAM" id="SignalP"/>
    </source>
</evidence>
<keyword evidence="1" id="KW-0732">Signal</keyword>
<feature type="chain" id="PRO_5003095748" evidence="1">
    <location>
        <begin position="20"/>
        <end position="254"/>
    </location>
</feature>
<dbReference type="Proteomes" id="UP000002630">
    <property type="component" value="Unassembled WGS sequence"/>
</dbReference>
<organism evidence="2 3">
    <name type="scientific">Ectocarpus siliculosus</name>
    <name type="common">Brown alga</name>
    <name type="synonym">Conferva siliculosa</name>
    <dbReference type="NCBI Taxonomy" id="2880"/>
    <lineage>
        <taxon>Eukaryota</taxon>
        <taxon>Sar</taxon>
        <taxon>Stramenopiles</taxon>
        <taxon>Ochrophyta</taxon>
        <taxon>PX clade</taxon>
        <taxon>Phaeophyceae</taxon>
        <taxon>Ectocarpales</taxon>
        <taxon>Ectocarpaceae</taxon>
        <taxon>Ectocarpus</taxon>
    </lineage>
</organism>
<keyword evidence="3" id="KW-1185">Reference proteome</keyword>
<name>D7G3F0_ECTSI</name>
<dbReference type="InParanoid" id="D7G3F0"/>
<reference evidence="2 3" key="1">
    <citation type="journal article" date="2010" name="Nature">
        <title>The Ectocarpus genome and the independent evolution of multicellularity in brown algae.</title>
        <authorList>
            <person name="Cock J.M."/>
            <person name="Sterck L."/>
            <person name="Rouze P."/>
            <person name="Scornet D."/>
            <person name="Allen A.E."/>
            <person name="Amoutzias G."/>
            <person name="Anthouard V."/>
            <person name="Artiguenave F."/>
            <person name="Aury J.M."/>
            <person name="Badger J.H."/>
            <person name="Beszteri B."/>
            <person name="Billiau K."/>
            <person name="Bonnet E."/>
            <person name="Bothwell J.H."/>
            <person name="Bowler C."/>
            <person name="Boyen C."/>
            <person name="Brownlee C."/>
            <person name="Carrano C.J."/>
            <person name="Charrier B."/>
            <person name="Cho G.Y."/>
            <person name="Coelho S.M."/>
            <person name="Collen J."/>
            <person name="Corre E."/>
            <person name="Da Silva C."/>
            <person name="Delage L."/>
            <person name="Delaroque N."/>
            <person name="Dittami S.M."/>
            <person name="Doulbeau S."/>
            <person name="Elias M."/>
            <person name="Farnham G."/>
            <person name="Gachon C.M."/>
            <person name="Gschloessl B."/>
            <person name="Heesch S."/>
            <person name="Jabbari K."/>
            <person name="Jubin C."/>
            <person name="Kawai H."/>
            <person name="Kimura K."/>
            <person name="Kloareg B."/>
            <person name="Kupper F.C."/>
            <person name="Lang D."/>
            <person name="Le Bail A."/>
            <person name="Leblanc C."/>
            <person name="Lerouge P."/>
            <person name="Lohr M."/>
            <person name="Lopez P.J."/>
            <person name="Martens C."/>
            <person name="Maumus F."/>
            <person name="Michel G."/>
            <person name="Miranda-Saavedra D."/>
            <person name="Morales J."/>
            <person name="Moreau H."/>
            <person name="Motomura T."/>
            <person name="Nagasato C."/>
            <person name="Napoli C.A."/>
            <person name="Nelson D.R."/>
            <person name="Nyvall-Collen P."/>
            <person name="Peters A.F."/>
            <person name="Pommier C."/>
            <person name="Potin P."/>
            <person name="Poulain J."/>
            <person name="Quesneville H."/>
            <person name="Read B."/>
            <person name="Rensing S.A."/>
            <person name="Ritter A."/>
            <person name="Rousvoal S."/>
            <person name="Samanta M."/>
            <person name="Samson G."/>
            <person name="Schroeder D.C."/>
            <person name="Segurens B."/>
            <person name="Strittmatter M."/>
            <person name="Tonon T."/>
            <person name="Tregear J.W."/>
            <person name="Valentin K."/>
            <person name="von Dassow P."/>
            <person name="Yamagishi T."/>
            <person name="Van de Peer Y."/>
            <person name="Wincker P."/>
        </authorList>
    </citation>
    <scope>NUCLEOTIDE SEQUENCE [LARGE SCALE GENOMIC DNA]</scope>
    <source>
        <strain evidence="3">Ec32 / CCAP1310/4</strain>
    </source>
</reference>
<dbReference type="EMBL" id="FN649760">
    <property type="protein sequence ID" value="CBJ33544.1"/>
    <property type="molecule type" value="Genomic_DNA"/>
</dbReference>
<feature type="signal peptide" evidence="1">
    <location>
        <begin position="1"/>
        <end position="19"/>
    </location>
</feature>
<evidence type="ECO:0000313" key="2">
    <source>
        <dbReference type="EMBL" id="CBJ33544.1"/>
    </source>
</evidence>
<evidence type="ECO:0000313" key="3">
    <source>
        <dbReference type="Proteomes" id="UP000002630"/>
    </source>
</evidence>
<sequence>MARTAFAALAFGMLGAANALEVVSPAAGISVIADRTYTVEWTGTSDSRFEIDLYYCGSFCMEDECGDWVTALCPYGADGCPDTQGDYDIVMPEPMAGTSSGYKVVVTDSNDESSMGCSGDFTLVASTDAPAAGEVGYSLTVTSPSDGDTAMAGGVYTVEWDYENGLGSSTDRFAIDLYSYGTGTGDCGTYVATLCDKPSIGCPDSQGDYDVEIPSDTPAGMYSVRVGVFSDDMMFDCSEGFEIVNDRTDMSMRL</sequence>
<protein>
    <submittedName>
        <fullName evidence="2">EsV-1-163</fullName>
    </submittedName>
</protein>
<gene>
    <name evidence="2" type="ORF">Esi_0509_0011</name>
</gene>